<evidence type="ECO:0000313" key="1">
    <source>
        <dbReference type="EMBL" id="THH31478.1"/>
    </source>
</evidence>
<organism evidence="1 2">
    <name type="scientific">Antrodiella citrinella</name>
    <dbReference type="NCBI Taxonomy" id="2447956"/>
    <lineage>
        <taxon>Eukaryota</taxon>
        <taxon>Fungi</taxon>
        <taxon>Dikarya</taxon>
        <taxon>Basidiomycota</taxon>
        <taxon>Agaricomycotina</taxon>
        <taxon>Agaricomycetes</taxon>
        <taxon>Polyporales</taxon>
        <taxon>Steccherinaceae</taxon>
        <taxon>Antrodiella</taxon>
    </lineage>
</organism>
<reference evidence="1 2" key="1">
    <citation type="submission" date="2019-02" db="EMBL/GenBank/DDBJ databases">
        <title>Genome sequencing of the rare red list fungi Antrodiella citrinella (Flaviporus citrinellus).</title>
        <authorList>
            <person name="Buettner E."/>
            <person name="Kellner H."/>
        </authorList>
    </citation>
    <scope>NUCLEOTIDE SEQUENCE [LARGE SCALE GENOMIC DNA]</scope>
    <source>
        <strain evidence="1 2">DSM 108506</strain>
    </source>
</reference>
<dbReference type="Proteomes" id="UP000308730">
    <property type="component" value="Unassembled WGS sequence"/>
</dbReference>
<name>A0A4S4N146_9APHY</name>
<dbReference type="AlphaFoldDB" id="A0A4S4N146"/>
<sequence>MYQYLINDFNVSFDRLNVLRTFITALALTNAEVLFVQSFYAQRIWMGASYADSYSLF</sequence>
<protein>
    <submittedName>
        <fullName evidence="1">Uncharacterized protein</fullName>
    </submittedName>
</protein>
<evidence type="ECO:0000313" key="2">
    <source>
        <dbReference type="Proteomes" id="UP000308730"/>
    </source>
</evidence>
<comment type="caution">
    <text evidence="1">The sequence shown here is derived from an EMBL/GenBank/DDBJ whole genome shotgun (WGS) entry which is preliminary data.</text>
</comment>
<accession>A0A4S4N146</accession>
<proteinExistence type="predicted"/>
<gene>
    <name evidence="1" type="ORF">EUX98_g2705</name>
</gene>
<dbReference type="OrthoDB" id="3046149at2759"/>
<keyword evidence="2" id="KW-1185">Reference proteome</keyword>
<dbReference type="EMBL" id="SGPM01000046">
    <property type="protein sequence ID" value="THH31478.1"/>
    <property type="molecule type" value="Genomic_DNA"/>
</dbReference>